<feature type="domain" description="LysM" evidence="1">
    <location>
        <begin position="1"/>
        <end position="47"/>
    </location>
</feature>
<reference evidence="2 3" key="1">
    <citation type="submission" date="2021-07" db="EMBL/GenBank/DDBJ databases">
        <title>Paenibacillus radiodurans sp. nov., isolated from the southeastern edge of Tengger Desert.</title>
        <authorList>
            <person name="Zhang G."/>
        </authorList>
    </citation>
    <scope>NUCLEOTIDE SEQUENCE [LARGE SCALE GENOMIC DNA]</scope>
    <source>
        <strain evidence="2 3">CCM 7311</strain>
    </source>
</reference>
<dbReference type="InterPro" id="IPR018392">
    <property type="entry name" value="LysM"/>
</dbReference>
<organism evidence="2 3">
    <name type="scientific">Paenibacillus sepulcri</name>
    <dbReference type="NCBI Taxonomy" id="359917"/>
    <lineage>
        <taxon>Bacteria</taxon>
        <taxon>Bacillati</taxon>
        <taxon>Bacillota</taxon>
        <taxon>Bacilli</taxon>
        <taxon>Bacillales</taxon>
        <taxon>Paenibacillaceae</taxon>
        <taxon>Paenibacillus</taxon>
    </lineage>
</organism>
<feature type="non-terminal residue" evidence="2">
    <location>
        <position position="1"/>
    </location>
</feature>
<evidence type="ECO:0000313" key="2">
    <source>
        <dbReference type="EMBL" id="MBW7458399.1"/>
    </source>
</evidence>
<sequence>TLIAGDSLWKVAKLLLGSGERWGEIQKLNGLTNAQLTQLPIGLALKIPQGAAAHV</sequence>
<dbReference type="PROSITE" id="PS51782">
    <property type="entry name" value="LYSM"/>
    <property type="match status" value="1"/>
</dbReference>
<dbReference type="CDD" id="cd00118">
    <property type="entry name" value="LysM"/>
    <property type="match status" value="1"/>
</dbReference>
<dbReference type="InterPro" id="IPR036779">
    <property type="entry name" value="LysM_dom_sf"/>
</dbReference>
<protein>
    <submittedName>
        <fullName evidence="2">LysM peptidoglycan-binding domain-containing protein</fullName>
    </submittedName>
</protein>
<evidence type="ECO:0000313" key="3">
    <source>
        <dbReference type="Proteomes" id="UP001519887"/>
    </source>
</evidence>
<proteinExistence type="predicted"/>
<evidence type="ECO:0000259" key="1">
    <source>
        <dbReference type="PROSITE" id="PS51782"/>
    </source>
</evidence>
<comment type="caution">
    <text evidence="2">The sequence shown here is derived from an EMBL/GenBank/DDBJ whole genome shotgun (WGS) entry which is preliminary data.</text>
</comment>
<dbReference type="Pfam" id="PF01476">
    <property type="entry name" value="LysM"/>
    <property type="match status" value="1"/>
</dbReference>
<accession>A0ABS7CBY2</accession>
<name>A0ABS7CBY2_9BACL</name>
<dbReference type="Gene3D" id="3.10.350.10">
    <property type="entry name" value="LysM domain"/>
    <property type="match status" value="1"/>
</dbReference>
<keyword evidence="3" id="KW-1185">Reference proteome</keyword>
<dbReference type="Proteomes" id="UP001519887">
    <property type="component" value="Unassembled WGS sequence"/>
</dbReference>
<dbReference type="EMBL" id="JAHZIK010001181">
    <property type="protein sequence ID" value="MBW7458399.1"/>
    <property type="molecule type" value="Genomic_DNA"/>
</dbReference>
<gene>
    <name evidence="2" type="ORF">K0U00_30600</name>
</gene>